<dbReference type="Pfam" id="PF02566">
    <property type="entry name" value="OsmC"/>
    <property type="match status" value="1"/>
</dbReference>
<dbReference type="Gene3D" id="3.30.300.20">
    <property type="match status" value="1"/>
</dbReference>
<sequence length="158" mass="17748">MHHYKTKTTWTGNRGQGTLDYISYDRNHEIAIDGKQTLYCSSDPAFRGDKTRQNPEELLVASLSSCHMLWYLHLCAVNGIVVTEYVDEASGVMEENNDGSGQFTEVTLHPVVTVDKEEMTEKANALHHEANKMCFIARSVKFPVHHKPKVLVAKSTAV</sequence>
<dbReference type="SUPFAM" id="SSF82784">
    <property type="entry name" value="OsmC-like"/>
    <property type="match status" value="1"/>
</dbReference>
<reference evidence="1 2" key="1">
    <citation type="submission" date="2021-05" db="EMBL/GenBank/DDBJ databases">
        <title>A Polyphasic approach of four new species of the genus Ohtaekwangia: Ohtaekwangia histidinii sp. nov., Ohtaekwangia cretensis sp. nov., Ohtaekwangia indiensis sp. nov., Ohtaekwangia reichenbachii sp. nov. from diverse environment.</title>
        <authorList>
            <person name="Octaviana S."/>
        </authorList>
    </citation>
    <scope>NUCLEOTIDE SEQUENCE [LARGE SCALE GENOMIC DNA]</scope>
    <source>
        <strain evidence="1 2">PWU20</strain>
    </source>
</reference>
<name>A0ABS5VW06_9BACT</name>
<keyword evidence="2" id="KW-1185">Reference proteome</keyword>
<dbReference type="InterPro" id="IPR003718">
    <property type="entry name" value="OsmC/Ohr_fam"/>
</dbReference>
<protein>
    <submittedName>
        <fullName evidence="1">OsmC family protein</fullName>
    </submittedName>
</protein>
<gene>
    <name evidence="1" type="ORF">KK060_19655</name>
</gene>
<dbReference type="PANTHER" id="PTHR42830:SF2">
    <property type="entry name" value="OSMC_OHR FAMILY PROTEIN"/>
    <property type="match status" value="1"/>
</dbReference>
<evidence type="ECO:0000313" key="1">
    <source>
        <dbReference type="EMBL" id="MBT1705516.1"/>
    </source>
</evidence>
<accession>A0ABS5VW06</accession>
<dbReference type="Proteomes" id="UP000772618">
    <property type="component" value="Unassembled WGS sequence"/>
</dbReference>
<proteinExistence type="predicted"/>
<comment type="caution">
    <text evidence="1">The sequence shown here is derived from an EMBL/GenBank/DDBJ whole genome shotgun (WGS) entry which is preliminary data.</text>
</comment>
<dbReference type="RefSeq" id="WP_254155461.1">
    <property type="nucleotide sequence ID" value="NZ_JAHESD010000058.1"/>
</dbReference>
<dbReference type="InterPro" id="IPR052707">
    <property type="entry name" value="OsmC_Ohr_Peroxiredoxin"/>
</dbReference>
<dbReference type="InterPro" id="IPR036102">
    <property type="entry name" value="OsmC/Ohrsf"/>
</dbReference>
<dbReference type="InterPro" id="IPR015946">
    <property type="entry name" value="KH_dom-like_a/b"/>
</dbReference>
<dbReference type="PANTHER" id="PTHR42830">
    <property type="entry name" value="OSMOTICALLY INDUCIBLE FAMILY PROTEIN"/>
    <property type="match status" value="1"/>
</dbReference>
<evidence type="ECO:0000313" key="2">
    <source>
        <dbReference type="Proteomes" id="UP000772618"/>
    </source>
</evidence>
<dbReference type="EMBL" id="JAHESD010000058">
    <property type="protein sequence ID" value="MBT1705516.1"/>
    <property type="molecule type" value="Genomic_DNA"/>
</dbReference>
<organism evidence="1 2">
    <name type="scientific">Chryseosolibacter indicus</name>
    <dbReference type="NCBI Taxonomy" id="2782351"/>
    <lineage>
        <taxon>Bacteria</taxon>
        <taxon>Pseudomonadati</taxon>
        <taxon>Bacteroidota</taxon>
        <taxon>Cytophagia</taxon>
        <taxon>Cytophagales</taxon>
        <taxon>Chryseotaleaceae</taxon>
        <taxon>Chryseosolibacter</taxon>
    </lineage>
</organism>